<dbReference type="Proteomes" id="UP000772434">
    <property type="component" value="Unassembled WGS sequence"/>
</dbReference>
<evidence type="ECO:0000256" key="1">
    <source>
        <dbReference type="SAM" id="MobiDB-lite"/>
    </source>
</evidence>
<protein>
    <submittedName>
        <fullName evidence="2">Uncharacterized protein</fullName>
    </submittedName>
</protein>
<dbReference type="AlphaFoldDB" id="A0A9P5PDT3"/>
<reference evidence="2" key="1">
    <citation type="submission" date="2020-11" db="EMBL/GenBank/DDBJ databases">
        <authorList>
            <consortium name="DOE Joint Genome Institute"/>
            <person name="Ahrendt S."/>
            <person name="Riley R."/>
            <person name="Andreopoulos W."/>
            <person name="Labutti K."/>
            <person name="Pangilinan J."/>
            <person name="Ruiz-Duenas F.J."/>
            <person name="Barrasa J.M."/>
            <person name="Sanchez-Garcia M."/>
            <person name="Camarero S."/>
            <person name="Miyauchi S."/>
            <person name="Serrano A."/>
            <person name="Linde D."/>
            <person name="Babiker R."/>
            <person name="Drula E."/>
            <person name="Ayuso-Fernandez I."/>
            <person name="Pacheco R."/>
            <person name="Padilla G."/>
            <person name="Ferreira P."/>
            <person name="Barriuso J."/>
            <person name="Kellner H."/>
            <person name="Castanera R."/>
            <person name="Alfaro M."/>
            <person name="Ramirez L."/>
            <person name="Pisabarro A.G."/>
            <person name="Kuo A."/>
            <person name="Tritt A."/>
            <person name="Lipzen A."/>
            <person name="He G."/>
            <person name="Yan M."/>
            <person name="Ng V."/>
            <person name="Cullen D."/>
            <person name="Martin F."/>
            <person name="Rosso M.-N."/>
            <person name="Henrissat B."/>
            <person name="Hibbett D."/>
            <person name="Martinez A.T."/>
            <person name="Grigoriev I.V."/>
        </authorList>
    </citation>
    <scope>NUCLEOTIDE SEQUENCE</scope>
    <source>
        <strain evidence="2">AH 40177</strain>
    </source>
</reference>
<dbReference type="EMBL" id="JADNRY010000223">
    <property type="protein sequence ID" value="KAF9060882.1"/>
    <property type="molecule type" value="Genomic_DNA"/>
</dbReference>
<evidence type="ECO:0000313" key="3">
    <source>
        <dbReference type="Proteomes" id="UP000772434"/>
    </source>
</evidence>
<proteinExistence type="predicted"/>
<feature type="region of interest" description="Disordered" evidence="1">
    <location>
        <begin position="310"/>
        <end position="335"/>
    </location>
</feature>
<evidence type="ECO:0000313" key="2">
    <source>
        <dbReference type="EMBL" id="KAF9060882.1"/>
    </source>
</evidence>
<organism evidence="2 3">
    <name type="scientific">Rhodocollybia butyracea</name>
    <dbReference type="NCBI Taxonomy" id="206335"/>
    <lineage>
        <taxon>Eukaryota</taxon>
        <taxon>Fungi</taxon>
        <taxon>Dikarya</taxon>
        <taxon>Basidiomycota</taxon>
        <taxon>Agaricomycotina</taxon>
        <taxon>Agaricomycetes</taxon>
        <taxon>Agaricomycetidae</taxon>
        <taxon>Agaricales</taxon>
        <taxon>Marasmiineae</taxon>
        <taxon>Omphalotaceae</taxon>
        <taxon>Rhodocollybia</taxon>
    </lineage>
</organism>
<keyword evidence="3" id="KW-1185">Reference proteome</keyword>
<accession>A0A9P5PDT3</accession>
<sequence>MLLGCPWQRYNHVSIDEQENGTYPIFKDIDWKEVYEKLIAPPQKRVEDPFAQFALDLFGPPGTPHSFFVKQKYAEISPGPECIDDEEDQLVSLNVSIIGLDTNIDNEMQEEESEPVIGTIILWKLVLNGTKSDGRAIEDNKPRLQWMPSFSSSLEAGPPGIRQCLCGPADYGPPPSNSNETLCILKDKCCIVQEAEELELGSAARLIMFVAPYFVKSFPVCLNNNEQTMVQRVVILGGSFVTLGPKDTEPEAMEGHMVADIFPNNPYFEQTPKLQVPAVNPDMFLKNALVALNRAQEQQLKRQDLFAVPKETSATHDDSCNSNSSSDSGEAPARVEQHDKVVWQMVETWQRAKDTEASKMESPDLGVCTDPDPKTQTKEAGDCVQPDDSAIQVHYTQKTTRANLKQEAGRNGRLTVVRWHKGEHKGREAYRLMKKKKGNIYQSVYSPPTKVQEPLIQNFQNMQKTDSDMEISEDEPATSYAKTLPEAMDICADCAIMAQTGLDYPGHNCSPPGFVLRSTTPFSMPDLVSVSSSSSASSLSSENSFSWALSPSIHESDPFTLYHPARNFLQPCPPYNSDNKEWASRMYLKKWKMEKSPVCTQKLQQTAAPA</sequence>
<comment type="caution">
    <text evidence="2">The sequence shown here is derived from an EMBL/GenBank/DDBJ whole genome shotgun (WGS) entry which is preliminary data.</text>
</comment>
<name>A0A9P5PDT3_9AGAR</name>
<gene>
    <name evidence="2" type="ORF">BDP27DRAFT_1429557</name>
</gene>